<dbReference type="InterPro" id="IPR008538">
    <property type="entry name" value="Uma2"/>
</dbReference>
<gene>
    <name evidence="2" type="ORF">S03H2_28393</name>
</gene>
<evidence type="ECO:0000259" key="1">
    <source>
        <dbReference type="Pfam" id="PF05685"/>
    </source>
</evidence>
<sequence>RVMMITPVASKKKLTYEDYLKMPNEERYELIEGELLMIPSPLIYHQWISKNIEYELERFVREKGAGKVFDAPCDVYLDEENVFQPDILFVSKERLNIIGEKNIQGAPHLVVEILSEATAYRDLIRKKKLYARFGVREYWIVDPGEKRVEVYSLTAKEFDLSRSFSENDYLESPLLTALKIELSSVFSY</sequence>
<dbReference type="InterPro" id="IPR011335">
    <property type="entry name" value="Restrct_endonuc-II-like"/>
</dbReference>
<dbReference type="PANTHER" id="PTHR34107">
    <property type="entry name" value="SLL0198 PROTEIN-RELATED"/>
    <property type="match status" value="1"/>
</dbReference>
<dbReference type="SUPFAM" id="SSF52980">
    <property type="entry name" value="Restriction endonuclease-like"/>
    <property type="match status" value="1"/>
</dbReference>
<comment type="caution">
    <text evidence="2">The sequence shown here is derived from an EMBL/GenBank/DDBJ whole genome shotgun (WGS) entry which is preliminary data.</text>
</comment>
<protein>
    <recommendedName>
        <fullName evidence="1">Putative restriction endonuclease domain-containing protein</fullName>
    </recommendedName>
</protein>
<accession>X1GEP2</accession>
<dbReference type="EMBL" id="BARU01017103">
    <property type="protein sequence ID" value="GAH56371.1"/>
    <property type="molecule type" value="Genomic_DNA"/>
</dbReference>
<dbReference type="PANTHER" id="PTHR34107:SF4">
    <property type="entry name" value="SLL1222 PROTEIN"/>
    <property type="match status" value="1"/>
</dbReference>
<organism evidence="2">
    <name type="scientific">marine sediment metagenome</name>
    <dbReference type="NCBI Taxonomy" id="412755"/>
    <lineage>
        <taxon>unclassified sequences</taxon>
        <taxon>metagenomes</taxon>
        <taxon>ecological metagenomes</taxon>
    </lineage>
</organism>
<feature type="domain" description="Putative restriction endonuclease" evidence="1">
    <location>
        <begin position="17"/>
        <end position="178"/>
    </location>
</feature>
<reference evidence="2" key="1">
    <citation type="journal article" date="2014" name="Front. Microbiol.">
        <title>High frequency of phylogenetically diverse reductive dehalogenase-homologous genes in deep subseafloor sedimentary metagenomes.</title>
        <authorList>
            <person name="Kawai M."/>
            <person name="Futagami T."/>
            <person name="Toyoda A."/>
            <person name="Takaki Y."/>
            <person name="Nishi S."/>
            <person name="Hori S."/>
            <person name="Arai W."/>
            <person name="Tsubouchi T."/>
            <person name="Morono Y."/>
            <person name="Uchiyama I."/>
            <person name="Ito T."/>
            <person name="Fujiyama A."/>
            <person name="Inagaki F."/>
            <person name="Takami H."/>
        </authorList>
    </citation>
    <scope>NUCLEOTIDE SEQUENCE</scope>
    <source>
        <strain evidence="2">Expedition CK06-06</strain>
    </source>
</reference>
<dbReference type="Pfam" id="PF05685">
    <property type="entry name" value="Uma2"/>
    <property type="match status" value="1"/>
</dbReference>
<dbReference type="Gene3D" id="3.90.1570.10">
    <property type="entry name" value="tt1808, chain A"/>
    <property type="match status" value="1"/>
</dbReference>
<name>X1GEP2_9ZZZZ</name>
<dbReference type="CDD" id="cd06260">
    <property type="entry name" value="DUF820-like"/>
    <property type="match status" value="1"/>
</dbReference>
<dbReference type="InterPro" id="IPR012296">
    <property type="entry name" value="Nuclease_put_TT1808"/>
</dbReference>
<evidence type="ECO:0000313" key="2">
    <source>
        <dbReference type="EMBL" id="GAH56371.1"/>
    </source>
</evidence>
<feature type="non-terminal residue" evidence="2">
    <location>
        <position position="1"/>
    </location>
</feature>
<dbReference type="AlphaFoldDB" id="X1GEP2"/>
<proteinExistence type="predicted"/>